<dbReference type="SUPFAM" id="SSF56349">
    <property type="entry name" value="DNA breaking-rejoining enzymes"/>
    <property type="match status" value="1"/>
</dbReference>
<dbReference type="PANTHER" id="PTHR30349">
    <property type="entry name" value="PHAGE INTEGRASE-RELATED"/>
    <property type="match status" value="1"/>
</dbReference>
<dbReference type="InterPro" id="IPR050090">
    <property type="entry name" value="Tyrosine_recombinase_XerCD"/>
</dbReference>
<keyword evidence="4" id="KW-0159">Chromosome partition</keyword>
<feature type="domain" description="Core-binding (CB)" evidence="12">
    <location>
        <begin position="49"/>
        <end position="155"/>
    </location>
</feature>
<dbReference type="InterPro" id="IPR010998">
    <property type="entry name" value="Integrase_recombinase_N"/>
</dbReference>
<evidence type="ECO:0000259" key="11">
    <source>
        <dbReference type="PROSITE" id="PS51898"/>
    </source>
</evidence>
<dbReference type="Pfam" id="PF00589">
    <property type="entry name" value="Phage_integrase"/>
    <property type="match status" value="1"/>
</dbReference>
<organism evidence="13 14">
    <name type="scientific">Burkholderia vietnamiensis (strain G4 / LMG 22486)</name>
    <name type="common">Burkholderia cepacia (strain R1808)</name>
    <dbReference type="NCBI Taxonomy" id="269482"/>
    <lineage>
        <taxon>Bacteria</taxon>
        <taxon>Pseudomonadati</taxon>
        <taxon>Pseudomonadota</taxon>
        <taxon>Betaproteobacteria</taxon>
        <taxon>Burkholderiales</taxon>
        <taxon>Burkholderiaceae</taxon>
        <taxon>Burkholderia</taxon>
        <taxon>Burkholderia cepacia complex</taxon>
    </lineage>
</organism>
<accession>A4JVM8</accession>
<evidence type="ECO:0000259" key="12">
    <source>
        <dbReference type="PROSITE" id="PS51900"/>
    </source>
</evidence>
<evidence type="ECO:0000313" key="14">
    <source>
        <dbReference type="Proteomes" id="UP000002287"/>
    </source>
</evidence>
<comment type="subcellular location">
    <subcellularLocation>
        <location evidence="1">Cytoplasm</location>
    </subcellularLocation>
</comment>
<dbReference type="InterPro" id="IPR013762">
    <property type="entry name" value="Integrase-like_cat_sf"/>
</dbReference>
<evidence type="ECO:0000256" key="5">
    <source>
        <dbReference type="ARBA" id="ARBA00022908"/>
    </source>
</evidence>
<keyword evidence="5" id="KW-0229">DNA integration</keyword>
<dbReference type="PROSITE" id="PS51898">
    <property type="entry name" value="TYR_RECOMBINASE"/>
    <property type="match status" value="1"/>
</dbReference>
<dbReference type="GO" id="GO:0003677">
    <property type="term" value="F:DNA binding"/>
    <property type="evidence" value="ECO:0007669"/>
    <property type="project" value="UniProtKB-UniRule"/>
</dbReference>
<keyword evidence="7" id="KW-0233">DNA recombination</keyword>
<feature type="domain" description="Tyr recombinase" evidence="11">
    <location>
        <begin position="190"/>
        <end position="407"/>
    </location>
</feature>
<name>A4JVM8_BURVG</name>
<dbReference type="HOGENOM" id="CLU_027562_42_0_4"/>
<dbReference type="EMBL" id="CP000619">
    <property type="protein sequence ID" value="ABO60331.1"/>
    <property type="molecule type" value="Genomic_DNA"/>
</dbReference>
<keyword evidence="13" id="KW-0614">Plasmid</keyword>
<dbReference type="PROSITE" id="PS51900">
    <property type="entry name" value="CB"/>
    <property type="match status" value="1"/>
</dbReference>
<feature type="region of interest" description="Disordered" evidence="10">
    <location>
        <begin position="114"/>
        <end position="133"/>
    </location>
</feature>
<evidence type="ECO:0000256" key="4">
    <source>
        <dbReference type="ARBA" id="ARBA00022829"/>
    </source>
</evidence>
<evidence type="ECO:0000256" key="6">
    <source>
        <dbReference type="ARBA" id="ARBA00023125"/>
    </source>
</evidence>
<dbReference type="PANTHER" id="PTHR30349:SF77">
    <property type="entry name" value="TYROSINE RECOMBINASE XERC"/>
    <property type="match status" value="1"/>
</dbReference>
<dbReference type="GO" id="GO:0005737">
    <property type="term" value="C:cytoplasm"/>
    <property type="evidence" value="ECO:0007669"/>
    <property type="project" value="UniProtKB-SubCell"/>
</dbReference>
<keyword evidence="2" id="KW-0963">Cytoplasm</keyword>
<protein>
    <submittedName>
        <fullName evidence="13">Phage integrase family protein</fullName>
    </submittedName>
</protein>
<dbReference type="Gene3D" id="1.10.443.10">
    <property type="entry name" value="Intergrase catalytic core"/>
    <property type="match status" value="1"/>
</dbReference>
<dbReference type="KEGG" id="bvi:Bcep1808_7454"/>
<reference evidence="13 14" key="1">
    <citation type="submission" date="2007-03" db="EMBL/GenBank/DDBJ databases">
        <title>Complete sequence of plasmid pBVIE03 of Burkholderia vietnamiensis G4.</title>
        <authorList>
            <consortium name="US DOE Joint Genome Institute"/>
            <person name="Copeland A."/>
            <person name="Lucas S."/>
            <person name="Lapidus A."/>
            <person name="Barry K."/>
            <person name="Detter J.C."/>
            <person name="Glavina del Rio T."/>
            <person name="Hammon N."/>
            <person name="Israni S."/>
            <person name="Dalin E."/>
            <person name="Tice H."/>
            <person name="Pitluck S."/>
            <person name="Chain P."/>
            <person name="Malfatti S."/>
            <person name="Shin M."/>
            <person name="Vergez L."/>
            <person name="Schmutz J."/>
            <person name="Larimer F."/>
            <person name="Land M."/>
            <person name="Hauser L."/>
            <person name="Kyrpides N."/>
            <person name="Tiedje J."/>
            <person name="Richardson P."/>
        </authorList>
    </citation>
    <scope>NUCLEOTIDE SEQUENCE [LARGE SCALE GENOMIC DNA]</scope>
    <source>
        <strain evidence="14">G4 / LMG 22486</strain>
        <plasmid evidence="13 14">pBVIE03</plasmid>
    </source>
</reference>
<dbReference type="InterPro" id="IPR044068">
    <property type="entry name" value="CB"/>
</dbReference>
<dbReference type="GO" id="GO:0007059">
    <property type="term" value="P:chromosome segregation"/>
    <property type="evidence" value="ECO:0007669"/>
    <property type="project" value="UniProtKB-KW"/>
</dbReference>
<dbReference type="InterPro" id="IPR011010">
    <property type="entry name" value="DNA_brk_join_enz"/>
</dbReference>
<evidence type="ECO:0000256" key="2">
    <source>
        <dbReference type="ARBA" id="ARBA00022490"/>
    </source>
</evidence>
<evidence type="ECO:0000256" key="3">
    <source>
        <dbReference type="ARBA" id="ARBA00022618"/>
    </source>
</evidence>
<dbReference type="GO" id="GO:0006310">
    <property type="term" value="P:DNA recombination"/>
    <property type="evidence" value="ECO:0007669"/>
    <property type="project" value="UniProtKB-KW"/>
</dbReference>
<dbReference type="AlphaFoldDB" id="A4JVM8"/>
<evidence type="ECO:0000256" key="8">
    <source>
        <dbReference type="ARBA" id="ARBA00023306"/>
    </source>
</evidence>
<sequence>MTELVDPANSILPRAISFDDIIAGRANVPVYGEPGYNRTRGVANLIGVTDDLPAIWAWLAEFAGSPHTHRSYRKEIERFYNWLSVYLRKDLGSVVRDDIDRYIAFVKNPPSDWVRQKSGRPRRDDDGFQPFTGPLSDASCKQAIVIVGSLFSWLVDARYLAGNPFSIRRRKAKLSAQEKREEHKTGQAEQSDRYLPAPTARLLLQFLERQADEAEGRRAKRHAERKLFVVRFLLNTGLRRDELASARMSDIYRRYDNASAQYYWTMQVIGKGGVVRTIALNETARNALQRYRSFFKASTHHTQNDCPIYLPLWGEQPNARPLDGQSIYKDVAKALEDAADALAASYLDESLLLKAASPHWFRHTFASMLDGLGVSITTIQAQLGHASIETTSIYIDKGGHEQYQAISQMSL</sequence>
<keyword evidence="3" id="KW-0132">Cell division</keyword>
<geneLocation type="plasmid" evidence="13 14">
    <name>pBVIE03</name>
</geneLocation>
<evidence type="ECO:0000256" key="10">
    <source>
        <dbReference type="SAM" id="MobiDB-lite"/>
    </source>
</evidence>
<proteinExistence type="predicted"/>
<evidence type="ECO:0000313" key="13">
    <source>
        <dbReference type="EMBL" id="ABO60331.1"/>
    </source>
</evidence>
<dbReference type="CDD" id="cd00397">
    <property type="entry name" value="DNA_BRE_C"/>
    <property type="match status" value="1"/>
</dbReference>
<dbReference type="InterPro" id="IPR002104">
    <property type="entry name" value="Integrase_catalytic"/>
</dbReference>
<evidence type="ECO:0000256" key="1">
    <source>
        <dbReference type="ARBA" id="ARBA00004496"/>
    </source>
</evidence>
<gene>
    <name evidence="13" type="ordered locus">Bcep1808_7454</name>
</gene>
<evidence type="ECO:0000256" key="9">
    <source>
        <dbReference type="PROSITE-ProRule" id="PRU01248"/>
    </source>
</evidence>
<keyword evidence="6 9" id="KW-0238">DNA-binding</keyword>
<keyword evidence="8" id="KW-0131">Cell cycle</keyword>
<dbReference type="GO" id="GO:0015074">
    <property type="term" value="P:DNA integration"/>
    <property type="evidence" value="ECO:0007669"/>
    <property type="project" value="UniProtKB-KW"/>
</dbReference>
<dbReference type="GO" id="GO:0051301">
    <property type="term" value="P:cell division"/>
    <property type="evidence" value="ECO:0007669"/>
    <property type="project" value="UniProtKB-KW"/>
</dbReference>
<evidence type="ECO:0000256" key="7">
    <source>
        <dbReference type="ARBA" id="ARBA00023172"/>
    </source>
</evidence>
<dbReference type="Gene3D" id="1.10.150.130">
    <property type="match status" value="1"/>
</dbReference>
<dbReference type="Proteomes" id="UP000002287">
    <property type="component" value="Plasmid pBVIE03"/>
</dbReference>